<feature type="transmembrane region" description="Helical" evidence="5">
    <location>
        <begin position="304"/>
        <end position="324"/>
    </location>
</feature>
<keyword evidence="7" id="KW-1185">Reference proteome</keyword>
<evidence type="ECO:0000313" key="6">
    <source>
        <dbReference type="EMBL" id="KAG6463090.1"/>
    </source>
</evidence>
<evidence type="ECO:0000256" key="2">
    <source>
        <dbReference type="ARBA" id="ARBA00022692"/>
    </source>
</evidence>
<reference evidence="6" key="1">
    <citation type="journal article" date="2016" name="Insect Biochem. Mol. Biol.">
        <title>Multifaceted biological insights from a draft genome sequence of the tobacco hornworm moth, Manduca sexta.</title>
        <authorList>
            <person name="Kanost M.R."/>
            <person name="Arrese E.L."/>
            <person name="Cao X."/>
            <person name="Chen Y.R."/>
            <person name="Chellapilla S."/>
            <person name="Goldsmith M.R."/>
            <person name="Grosse-Wilde E."/>
            <person name="Heckel D.G."/>
            <person name="Herndon N."/>
            <person name="Jiang H."/>
            <person name="Papanicolaou A."/>
            <person name="Qu J."/>
            <person name="Soulages J.L."/>
            <person name="Vogel H."/>
            <person name="Walters J."/>
            <person name="Waterhouse R.M."/>
            <person name="Ahn S.J."/>
            <person name="Almeida F.C."/>
            <person name="An C."/>
            <person name="Aqrawi P."/>
            <person name="Bretschneider A."/>
            <person name="Bryant W.B."/>
            <person name="Bucks S."/>
            <person name="Chao H."/>
            <person name="Chevignon G."/>
            <person name="Christen J.M."/>
            <person name="Clarke D.F."/>
            <person name="Dittmer N.T."/>
            <person name="Ferguson L.C.F."/>
            <person name="Garavelou S."/>
            <person name="Gordon K.H.J."/>
            <person name="Gunaratna R.T."/>
            <person name="Han Y."/>
            <person name="Hauser F."/>
            <person name="He Y."/>
            <person name="Heidel-Fischer H."/>
            <person name="Hirsh A."/>
            <person name="Hu Y."/>
            <person name="Jiang H."/>
            <person name="Kalra D."/>
            <person name="Klinner C."/>
            <person name="Konig C."/>
            <person name="Kovar C."/>
            <person name="Kroll A.R."/>
            <person name="Kuwar S.S."/>
            <person name="Lee S.L."/>
            <person name="Lehman R."/>
            <person name="Li K."/>
            <person name="Li Z."/>
            <person name="Liang H."/>
            <person name="Lovelace S."/>
            <person name="Lu Z."/>
            <person name="Mansfield J.H."/>
            <person name="McCulloch K.J."/>
            <person name="Mathew T."/>
            <person name="Morton B."/>
            <person name="Muzny D.M."/>
            <person name="Neunemann D."/>
            <person name="Ongeri F."/>
            <person name="Pauchet Y."/>
            <person name="Pu L.L."/>
            <person name="Pyrousis I."/>
            <person name="Rao X.J."/>
            <person name="Redding A."/>
            <person name="Roesel C."/>
            <person name="Sanchez-Gracia A."/>
            <person name="Schaack S."/>
            <person name="Shukla A."/>
            <person name="Tetreau G."/>
            <person name="Wang Y."/>
            <person name="Xiong G.H."/>
            <person name="Traut W."/>
            <person name="Walsh T.K."/>
            <person name="Worley K.C."/>
            <person name="Wu D."/>
            <person name="Wu W."/>
            <person name="Wu Y.Q."/>
            <person name="Zhang X."/>
            <person name="Zou Z."/>
            <person name="Zucker H."/>
            <person name="Briscoe A.D."/>
            <person name="Burmester T."/>
            <person name="Clem R.J."/>
            <person name="Feyereisen R."/>
            <person name="Grimmelikhuijzen C.J.P."/>
            <person name="Hamodrakas S.J."/>
            <person name="Hansson B.S."/>
            <person name="Huguet E."/>
            <person name="Jermiin L.S."/>
            <person name="Lan Q."/>
            <person name="Lehman H.K."/>
            <person name="Lorenzen M."/>
            <person name="Merzendorfer H."/>
            <person name="Michalopoulos I."/>
            <person name="Morton D.B."/>
            <person name="Muthukrishnan S."/>
            <person name="Oakeshott J.G."/>
            <person name="Palmer W."/>
            <person name="Park Y."/>
            <person name="Passarelli A.L."/>
            <person name="Rozas J."/>
            <person name="Schwartz L.M."/>
            <person name="Smith W."/>
            <person name="Southgate A."/>
            <person name="Vilcinskas A."/>
            <person name="Vogt R."/>
            <person name="Wang P."/>
            <person name="Werren J."/>
            <person name="Yu X.Q."/>
            <person name="Zhou J.J."/>
            <person name="Brown S.J."/>
            <person name="Scherer S.E."/>
            <person name="Richards S."/>
            <person name="Blissard G.W."/>
        </authorList>
    </citation>
    <scope>NUCLEOTIDE SEQUENCE</scope>
</reference>
<comment type="caution">
    <text evidence="6">The sequence shown here is derived from an EMBL/GenBank/DDBJ whole genome shotgun (WGS) entry which is preliminary data.</text>
</comment>
<evidence type="ECO:0000256" key="3">
    <source>
        <dbReference type="ARBA" id="ARBA00022989"/>
    </source>
</evidence>
<dbReference type="AlphaFoldDB" id="A0A921ZSR6"/>
<comment type="subcellular location">
    <subcellularLocation>
        <location evidence="1">Membrane</location>
        <topology evidence="1">Multi-pass membrane protein</topology>
    </subcellularLocation>
</comment>
<keyword evidence="3 5" id="KW-1133">Transmembrane helix</keyword>
<dbReference type="GO" id="GO:0016020">
    <property type="term" value="C:membrane"/>
    <property type="evidence" value="ECO:0007669"/>
    <property type="project" value="UniProtKB-SubCell"/>
</dbReference>
<dbReference type="PANTHER" id="PTHR23291">
    <property type="entry name" value="BAX INHIBITOR-RELATED"/>
    <property type="match status" value="1"/>
</dbReference>
<evidence type="ECO:0008006" key="8">
    <source>
        <dbReference type="Google" id="ProtNLM"/>
    </source>
</evidence>
<dbReference type="EMBL" id="JH668936">
    <property type="protein sequence ID" value="KAG6463090.1"/>
    <property type="molecule type" value="Genomic_DNA"/>
</dbReference>
<gene>
    <name evidence="6" type="ORF">O3G_MSEX013663</name>
</gene>
<proteinExistence type="inferred from homology"/>
<evidence type="ECO:0000313" key="7">
    <source>
        <dbReference type="Proteomes" id="UP000791440"/>
    </source>
</evidence>
<comment type="similarity">
    <text evidence="5">Belongs to the BI1 family.</text>
</comment>
<feature type="transmembrane region" description="Helical" evidence="5">
    <location>
        <begin position="262"/>
        <end position="283"/>
    </location>
</feature>
<organism evidence="6 7">
    <name type="scientific">Manduca sexta</name>
    <name type="common">Tobacco hawkmoth</name>
    <name type="synonym">Tobacco hornworm</name>
    <dbReference type="NCBI Taxonomy" id="7130"/>
    <lineage>
        <taxon>Eukaryota</taxon>
        <taxon>Metazoa</taxon>
        <taxon>Ecdysozoa</taxon>
        <taxon>Arthropoda</taxon>
        <taxon>Hexapoda</taxon>
        <taxon>Insecta</taxon>
        <taxon>Pterygota</taxon>
        <taxon>Neoptera</taxon>
        <taxon>Endopterygota</taxon>
        <taxon>Lepidoptera</taxon>
        <taxon>Glossata</taxon>
        <taxon>Ditrysia</taxon>
        <taxon>Bombycoidea</taxon>
        <taxon>Sphingidae</taxon>
        <taxon>Sphinginae</taxon>
        <taxon>Sphingini</taxon>
        <taxon>Manduca</taxon>
    </lineage>
</organism>
<keyword evidence="4 5" id="KW-0472">Membrane</keyword>
<feature type="transmembrane region" description="Helical" evidence="5">
    <location>
        <begin position="121"/>
        <end position="142"/>
    </location>
</feature>
<reference evidence="6" key="2">
    <citation type="submission" date="2020-12" db="EMBL/GenBank/DDBJ databases">
        <authorList>
            <person name="Kanost M."/>
        </authorList>
    </citation>
    <scope>NUCLEOTIDE SEQUENCE</scope>
</reference>
<protein>
    <recommendedName>
        <fullName evidence="8">Protein lifeguard 1</fullName>
    </recommendedName>
</protein>
<dbReference type="InterPro" id="IPR006214">
    <property type="entry name" value="Bax_inhibitor_1-related"/>
</dbReference>
<name>A0A921ZSR6_MANSE</name>
<feature type="transmembrane region" description="Helical" evidence="5">
    <location>
        <begin position="154"/>
        <end position="173"/>
    </location>
</feature>
<dbReference type="Pfam" id="PF01027">
    <property type="entry name" value="Bax1-I"/>
    <property type="match status" value="1"/>
</dbReference>
<accession>A0A921ZSR6</accession>
<dbReference type="GO" id="GO:0005794">
    <property type="term" value="C:Golgi apparatus"/>
    <property type="evidence" value="ECO:0007669"/>
    <property type="project" value="TreeGrafter"/>
</dbReference>
<evidence type="ECO:0000256" key="1">
    <source>
        <dbReference type="ARBA" id="ARBA00004141"/>
    </source>
</evidence>
<dbReference type="Proteomes" id="UP000791440">
    <property type="component" value="Unassembled WGS sequence"/>
</dbReference>
<feature type="transmembrane region" description="Helical" evidence="5">
    <location>
        <begin position="210"/>
        <end position="231"/>
    </location>
</feature>
<dbReference type="GO" id="GO:0005783">
    <property type="term" value="C:endoplasmic reticulum"/>
    <property type="evidence" value="ECO:0007669"/>
    <property type="project" value="TreeGrafter"/>
</dbReference>
<evidence type="ECO:0000256" key="5">
    <source>
        <dbReference type="RuleBase" id="RU004379"/>
    </source>
</evidence>
<evidence type="ECO:0000256" key="4">
    <source>
        <dbReference type="ARBA" id="ARBA00023136"/>
    </source>
</evidence>
<keyword evidence="2 5" id="KW-0812">Transmembrane</keyword>
<feature type="transmembrane region" description="Helical" evidence="5">
    <location>
        <begin position="185"/>
        <end position="204"/>
    </location>
</feature>
<sequence length="326" mass="36164">MNVTKLNITKRIEDIERGNDAADKGDAEDNISKIDIESIESDAFKTFKDEGEGRNQTAIELVDINEARNNKHCKGNVTGERPANINVIWVQYQVGGRRQIPEGGGAPLNYDPRTRNQFVKVVFILVFLMLCCTAAFTMIVFNSPQLKETFLEKGFLFAICAMVLLVGLNYSMVCSPCTRQMPCNLICLLLAVVGMSLICAFITVRYDTRIVFYAVVATGVVVFVCILLACSKFDFTQWMLYVIVISVAFCVIATIASLSLSLAHLIILLIGTIINVVFITIELQTILGGRAIELSEDDYALGAYLLYTSIMDVFLKMVQIMGIIDD</sequence>
<dbReference type="GO" id="GO:2001234">
    <property type="term" value="P:negative regulation of apoptotic signaling pathway"/>
    <property type="evidence" value="ECO:0007669"/>
    <property type="project" value="TreeGrafter"/>
</dbReference>
<feature type="transmembrane region" description="Helical" evidence="5">
    <location>
        <begin position="238"/>
        <end position="256"/>
    </location>
</feature>
<dbReference type="PANTHER" id="PTHR23291:SF127">
    <property type="entry name" value="PROTEIN LIFEGUARD 1-LIKE"/>
    <property type="match status" value="1"/>
</dbReference>